<dbReference type="Gene3D" id="4.10.240.10">
    <property type="entry name" value="Zn(2)-C6 fungal-type DNA-binding domain"/>
    <property type="match status" value="1"/>
</dbReference>
<feature type="region of interest" description="Disordered" evidence="7">
    <location>
        <begin position="1"/>
        <end position="70"/>
    </location>
</feature>
<dbReference type="SUPFAM" id="SSF57701">
    <property type="entry name" value="Zn2/Cys6 DNA-binding domain"/>
    <property type="match status" value="1"/>
</dbReference>
<keyword evidence="3" id="KW-0805">Transcription regulation</keyword>
<evidence type="ECO:0000313" key="10">
    <source>
        <dbReference type="EMBL" id="RMY33313.1"/>
    </source>
</evidence>
<name>A0A3M6ZRQ2_HORWE</name>
<comment type="subcellular location">
    <subcellularLocation>
        <location evidence="1">Nucleus</location>
    </subcellularLocation>
</comment>
<dbReference type="InterPro" id="IPR001138">
    <property type="entry name" value="Zn2Cys6_DnaBD"/>
</dbReference>
<gene>
    <name evidence="10" type="ORF">D0866_06015</name>
    <name evidence="9" type="ORF">D0867_05662</name>
</gene>
<feature type="domain" description="Zn(2)-C6 fungal-type" evidence="8">
    <location>
        <begin position="98"/>
        <end position="134"/>
    </location>
</feature>
<evidence type="ECO:0000256" key="2">
    <source>
        <dbReference type="ARBA" id="ARBA00022723"/>
    </source>
</evidence>
<keyword evidence="4" id="KW-0238">DNA-binding</keyword>
<evidence type="ECO:0000313" key="9">
    <source>
        <dbReference type="EMBL" id="RMY17963.1"/>
    </source>
</evidence>
<evidence type="ECO:0000259" key="8">
    <source>
        <dbReference type="PROSITE" id="PS50048"/>
    </source>
</evidence>
<organism evidence="9 11">
    <name type="scientific">Hortaea werneckii</name>
    <name type="common">Black yeast</name>
    <name type="synonym">Cladosporium werneckii</name>
    <dbReference type="NCBI Taxonomy" id="91943"/>
    <lineage>
        <taxon>Eukaryota</taxon>
        <taxon>Fungi</taxon>
        <taxon>Dikarya</taxon>
        <taxon>Ascomycota</taxon>
        <taxon>Pezizomycotina</taxon>
        <taxon>Dothideomycetes</taxon>
        <taxon>Dothideomycetidae</taxon>
        <taxon>Mycosphaerellales</taxon>
        <taxon>Teratosphaeriaceae</taxon>
        <taxon>Hortaea</taxon>
    </lineage>
</organism>
<evidence type="ECO:0000313" key="12">
    <source>
        <dbReference type="Proteomes" id="UP000276864"/>
    </source>
</evidence>
<dbReference type="InterPro" id="IPR007219">
    <property type="entry name" value="XnlR_reg_dom"/>
</dbReference>
<dbReference type="EMBL" id="QWIM01000551">
    <property type="protein sequence ID" value="RMY33313.1"/>
    <property type="molecule type" value="Genomic_DNA"/>
</dbReference>
<dbReference type="PANTHER" id="PTHR31845:SF21">
    <property type="entry name" value="REGULATORY PROTEIN LEU3"/>
    <property type="match status" value="1"/>
</dbReference>
<evidence type="ECO:0000256" key="5">
    <source>
        <dbReference type="ARBA" id="ARBA00023163"/>
    </source>
</evidence>
<dbReference type="EMBL" id="QWIL01000516">
    <property type="protein sequence ID" value="RMY17963.1"/>
    <property type="molecule type" value="Genomic_DNA"/>
</dbReference>
<feature type="region of interest" description="Disordered" evidence="7">
    <location>
        <begin position="671"/>
        <end position="727"/>
    </location>
</feature>
<comment type="caution">
    <text evidence="9">The sequence shown here is derived from an EMBL/GenBank/DDBJ whole genome shotgun (WGS) entry which is preliminary data.</text>
</comment>
<dbReference type="PANTHER" id="PTHR31845">
    <property type="entry name" value="FINGER DOMAIN PROTEIN, PUTATIVE-RELATED"/>
    <property type="match status" value="1"/>
</dbReference>
<dbReference type="GO" id="GO:0005634">
    <property type="term" value="C:nucleus"/>
    <property type="evidence" value="ECO:0007669"/>
    <property type="project" value="UniProtKB-SubCell"/>
</dbReference>
<dbReference type="GO" id="GO:0000981">
    <property type="term" value="F:DNA-binding transcription factor activity, RNA polymerase II-specific"/>
    <property type="evidence" value="ECO:0007669"/>
    <property type="project" value="InterPro"/>
</dbReference>
<keyword evidence="2" id="KW-0479">Metal-binding</keyword>
<dbReference type="PROSITE" id="PS50048">
    <property type="entry name" value="ZN2_CY6_FUNGAL_2"/>
    <property type="match status" value="1"/>
</dbReference>
<dbReference type="InterPro" id="IPR051089">
    <property type="entry name" value="prtT"/>
</dbReference>
<evidence type="ECO:0000256" key="7">
    <source>
        <dbReference type="SAM" id="MobiDB-lite"/>
    </source>
</evidence>
<feature type="region of interest" description="Disordered" evidence="7">
    <location>
        <begin position="617"/>
        <end position="640"/>
    </location>
</feature>
<dbReference type="PROSITE" id="PS00463">
    <property type="entry name" value="ZN2_CY6_FUNGAL_1"/>
    <property type="match status" value="1"/>
</dbReference>
<evidence type="ECO:0000256" key="3">
    <source>
        <dbReference type="ARBA" id="ARBA00023015"/>
    </source>
</evidence>
<proteinExistence type="predicted"/>
<dbReference type="GO" id="GO:0008270">
    <property type="term" value="F:zinc ion binding"/>
    <property type="evidence" value="ECO:0007669"/>
    <property type="project" value="InterPro"/>
</dbReference>
<dbReference type="GO" id="GO:0006351">
    <property type="term" value="P:DNA-templated transcription"/>
    <property type="evidence" value="ECO:0007669"/>
    <property type="project" value="InterPro"/>
</dbReference>
<keyword evidence="5" id="KW-0804">Transcription</keyword>
<keyword evidence="6" id="KW-0539">Nucleus</keyword>
<protein>
    <recommendedName>
        <fullName evidence="8">Zn(2)-C6 fungal-type domain-containing protein</fullName>
    </recommendedName>
</protein>
<accession>A0A3M6ZRQ2</accession>
<sequence>MSWHAGTAFDPAGNGNGNILHQSPGSQHISPVSGSPPAAGFADRKRKRGSEIDEIATPVGELGGNGYGPRRTLSLDADLANSSPMTGRPKHQPGVKRACNDCRQQKLRCNVVAGPGEQYRPCDRCIKHGLKCSIDNDFKRLGKRAAHEEMVKELDMARAKLAQYEAMGITLPNDQTSPNYGSSYTTSPAGSAPAAHMTGSSLLGPNEAAASRSLIDLSQGYRELPPTSYPSITPGASPKTLRGVTLTEEQITDLYGIYFNSFHPFLPVLNPDFNYNQYYTLHPLLHWTIISVAARRYENKPGLLVELQQPLEEMLWTTLSHVPQVYHVTKALALLCTWPMPTSSTSTEPTMMLAGVMFQLAMQYGLHRPSHAQDFSRFRVDLHEEDIADRLNTWATVNIVAQMVSTGQGQPPLARWAWYTYGLHLDRMKPELHTRCQIEKFCDTVTRTLFTMQRDHLVEVDQAQRGLQIEMYARELNEMELTIMSTRSSPIETLYLKAAALHLRLSAFFDRPSQPNYMTDLRNVYIAASSLLTNILDLPDDLFLYVPRYIEQMMLAGAVTLLKLLNSFYATHVDIISGRTLFGRTVNGLRKLSVRSNDLPQRLAEVMAQLWQTSGASEQKLFPDPSTTEEESKPAPDESLQLRVRCRSSLSVLYDAIWRWRQQVGAEGRQNLEKAVEHPTAISSSAGDMRAATPQPGTLAAVPNAGANPGLTMGGNGGGGLLDGSASGQGGNSELGVDWDVFGGNAVFDPLSWALDGNLQFGD</sequence>
<feature type="region of interest" description="Disordered" evidence="7">
    <location>
        <begin position="173"/>
        <end position="197"/>
    </location>
</feature>
<feature type="compositionally biased region" description="Polar residues" evidence="7">
    <location>
        <begin position="17"/>
        <end position="33"/>
    </location>
</feature>
<evidence type="ECO:0000313" key="11">
    <source>
        <dbReference type="Proteomes" id="UP000271337"/>
    </source>
</evidence>
<dbReference type="GO" id="GO:0000976">
    <property type="term" value="F:transcription cis-regulatory region binding"/>
    <property type="evidence" value="ECO:0007669"/>
    <property type="project" value="TreeGrafter"/>
</dbReference>
<dbReference type="OrthoDB" id="2341546at2759"/>
<reference evidence="11 12" key="1">
    <citation type="journal article" date="2018" name="BMC Genomics">
        <title>Genomic evidence for intraspecific hybridization in a clonal and extremely halotolerant yeast.</title>
        <authorList>
            <person name="Gostincar C."/>
            <person name="Stajich J.E."/>
            <person name="Zupancic J."/>
            <person name="Zalar P."/>
            <person name="Gunde-Cimerman N."/>
        </authorList>
    </citation>
    <scope>NUCLEOTIDE SEQUENCE [LARGE SCALE GENOMIC DNA]</scope>
    <source>
        <strain evidence="10 12">EXF-6651</strain>
        <strain evidence="9 11">EXF-6669</strain>
    </source>
</reference>
<dbReference type="SMART" id="SM00066">
    <property type="entry name" value="GAL4"/>
    <property type="match status" value="1"/>
</dbReference>
<evidence type="ECO:0000256" key="1">
    <source>
        <dbReference type="ARBA" id="ARBA00004123"/>
    </source>
</evidence>
<dbReference type="AlphaFoldDB" id="A0A3M6ZRQ2"/>
<evidence type="ECO:0000256" key="4">
    <source>
        <dbReference type="ARBA" id="ARBA00023125"/>
    </source>
</evidence>
<dbReference type="CDD" id="cd00067">
    <property type="entry name" value="GAL4"/>
    <property type="match status" value="1"/>
</dbReference>
<dbReference type="Proteomes" id="UP000271337">
    <property type="component" value="Unassembled WGS sequence"/>
</dbReference>
<evidence type="ECO:0000256" key="6">
    <source>
        <dbReference type="ARBA" id="ARBA00023242"/>
    </source>
</evidence>
<dbReference type="Pfam" id="PF04082">
    <property type="entry name" value="Fungal_trans"/>
    <property type="match status" value="1"/>
</dbReference>
<dbReference type="Proteomes" id="UP000276864">
    <property type="component" value="Unassembled WGS sequence"/>
</dbReference>
<dbReference type="Pfam" id="PF00172">
    <property type="entry name" value="Zn_clus"/>
    <property type="match status" value="1"/>
</dbReference>
<dbReference type="CDD" id="cd12148">
    <property type="entry name" value="fungal_TF_MHR"/>
    <property type="match status" value="1"/>
</dbReference>
<feature type="compositionally biased region" description="Gly residues" evidence="7">
    <location>
        <begin position="712"/>
        <end position="727"/>
    </location>
</feature>
<feature type="compositionally biased region" description="Polar residues" evidence="7">
    <location>
        <begin position="173"/>
        <end position="189"/>
    </location>
</feature>
<dbReference type="InterPro" id="IPR036864">
    <property type="entry name" value="Zn2-C6_fun-type_DNA-bd_sf"/>
</dbReference>